<dbReference type="NCBIfam" id="NF038065">
    <property type="entry name" value="Pr6Pr"/>
    <property type="match status" value="1"/>
</dbReference>
<gene>
    <name evidence="2" type="ORF">JOL79_29885</name>
</gene>
<evidence type="ECO:0000313" key="3">
    <source>
        <dbReference type="Proteomes" id="UP000674234"/>
    </source>
</evidence>
<keyword evidence="1" id="KW-1133">Transmembrane helix</keyword>
<dbReference type="Proteomes" id="UP000674234">
    <property type="component" value="Unassembled WGS sequence"/>
</dbReference>
<accession>A0A941AN62</accession>
<comment type="caution">
    <text evidence="2">The sequence shown here is derived from an EMBL/GenBank/DDBJ whole genome shotgun (WGS) entry which is preliminary data.</text>
</comment>
<name>A0A941AN62_9ACTN</name>
<dbReference type="AlphaFoldDB" id="A0A941AN62"/>
<organism evidence="2 3">
    <name type="scientific">Microbispora oryzae</name>
    <dbReference type="NCBI Taxonomy" id="2806554"/>
    <lineage>
        <taxon>Bacteria</taxon>
        <taxon>Bacillati</taxon>
        <taxon>Actinomycetota</taxon>
        <taxon>Actinomycetes</taxon>
        <taxon>Streptosporangiales</taxon>
        <taxon>Streptosporangiaceae</taxon>
        <taxon>Microbispora</taxon>
    </lineage>
</organism>
<feature type="transmembrane region" description="Helical" evidence="1">
    <location>
        <begin position="117"/>
        <end position="133"/>
    </location>
</feature>
<sequence length="231" mass="24824">MVAVPPTRTVRILPVVVAGVLLLVATVTFVVIDPLLAWDDANPFLGRGRLLLYFTSQSNLLAVSACVVFGVALLRGRNPGRAAEYLRGLAAVDMAITGIVANVLLAEPDAPWSFSDFVLHQAMPVLMVVWWIAAPPAQPLPVTAVALWLAHPVIWTAMTLTYAAESSDRWYPYFFLDPAQVGGWGGVAAFVAMIHLVIGILGLGAVLASRAQWSDAVGKRWDAKSPRATTR</sequence>
<feature type="transmembrane region" description="Helical" evidence="1">
    <location>
        <begin position="145"/>
        <end position="164"/>
    </location>
</feature>
<feature type="transmembrane region" description="Helical" evidence="1">
    <location>
        <begin position="52"/>
        <end position="74"/>
    </location>
</feature>
<feature type="transmembrane region" description="Helical" evidence="1">
    <location>
        <begin position="86"/>
        <end position="105"/>
    </location>
</feature>
<evidence type="ECO:0000313" key="2">
    <source>
        <dbReference type="EMBL" id="MBP2707998.1"/>
    </source>
</evidence>
<evidence type="ECO:0000256" key="1">
    <source>
        <dbReference type="SAM" id="Phobius"/>
    </source>
</evidence>
<keyword evidence="1" id="KW-0472">Membrane</keyword>
<reference evidence="2" key="1">
    <citation type="submission" date="2021-02" db="EMBL/GenBank/DDBJ databases">
        <title>Draft genome sequence of Microbispora sp. RL4-1S isolated from rice leaves in Thailand.</title>
        <authorList>
            <person name="Muangham S."/>
            <person name="Duangmal K."/>
        </authorList>
    </citation>
    <scope>NUCLEOTIDE SEQUENCE</scope>
    <source>
        <strain evidence="2">RL4-1S</strain>
    </source>
</reference>
<feature type="transmembrane region" description="Helical" evidence="1">
    <location>
        <begin position="184"/>
        <end position="208"/>
    </location>
</feature>
<protein>
    <submittedName>
        <fullName evidence="2">Pr6Pr family membrane protein</fullName>
    </submittedName>
</protein>
<keyword evidence="3" id="KW-1185">Reference proteome</keyword>
<dbReference type="RefSeq" id="WP_210159253.1">
    <property type="nucleotide sequence ID" value="NZ_JAFCNB010000025.1"/>
</dbReference>
<dbReference type="EMBL" id="JAFCNB010000025">
    <property type="protein sequence ID" value="MBP2707998.1"/>
    <property type="molecule type" value="Genomic_DNA"/>
</dbReference>
<feature type="transmembrane region" description="Helical" evidence="1">
    <location>
        <begin position="12"/>
        <end position="32"/>
    </location>
</feature>
<proteinExistence type="predicted"/>
<dbReference type="InterPro" id="IPR049713">
    <property type="entry name" value="Pr6Pr-like"/>
</dbReference>
<keyword evidence="1" id="KW-0812">Transmembrane</keyword>